<comment type="subcellular location">
    <subcellularLocation>
        <location evidence="1">Membrane</location>
    </subcellularLocation>
</comment>
<accession>A0A1R3XGA8</accession>
<organism evidence="7 8">
    <name type="scientific">Yoonia rosea</name>
    <dbReference type="NCBI Taxonomy" id="287098"/>
    <lineage>
        <taxon>Bacteria</taxon>
        <taxon>Pseudomonadati</taxon>
        <taxon>Pseudomonadota</taxon>
        <taxon>Alphaproteobacteria</taxon>
        <taxon>Rhodobacterales</taxon>
        <taxon>Paracoccaceae</taxon>
        <taxon>Yoonia</taxon>
    </lineage>
</organism>
<evidence type="ECO:0000313" key="8">
    <source>
        <dbReference type="Proteomes" id="UP000186997"/>
    </source>
</evidence>
<feature type="signal peptide" evidence="5">
    <location>
        <begin position="1"/>
        <end position="26"/>
    </location>
</feature>
<dbReference type="SUPFAM" id="SSF56925">
    <property type="entry name" value="OMPA-like"/>
    <property type="match status" value="1"/>
</dbReference>
<reference evidence="8" key="1">
    <citation type="submission" date="2017-01" db="EMBL/GenBank/DDBJ databases">
        <authorList>
            <person name="Varghese N."/>
            <person name="Submissions S."/>
        </authorList>
    </citation>
    <scope>NUCLEOTIDE SEQUENCE [LARGE SCALE GENOMIC DNA]</scope>
    <source>
        <strain evidence="8">DSM 29591</strain>
    </source>
</reference>
<dbReference type="GO" id="GO:0016020">
    <property type="term" value="C:membrane"/>
    <property type="evidence" value="ECO:0007669"/>
    <property type="project" value="UniProtKB-SubCell"/>
</dbReference>
<dbReference type="OrthoDB" id="268975at2"/>
<feature type="domain" description="Outer membrane protein beta-barrel" evidence="6">
    <location>
        <begin position="35"/>
        <end position="205"/>
    </location>
</feature>
<evidence type="ECO:0000256" key="2">
    <source>
        <dbReference type="ARBA" id="ARBA00022729"/>
    </source>
</evidence>
<sequence>MTHSKNFLATLLVAAPLGMAASGALAGGLSEPVAAPAAVIVPVAPVSTDWTGFYAGAQLGYGDVDSDDLDNDTNGALYGVHAGYLYDFGSLVVGGEIDYDGTSITGESAGGDVDFDSVARAKVRMGYDAGSWLPYITAGVAQVNTSGGLDADDTGNFAGLGIEYKRGDNWRLGWEVLHHQFEDFDGNDGLDIDATTAALRVSYVF</sequence>
<evidence type="ECO:0000259" key="6">
    <source>
        <dbReference type="Pfam" id="PF13505"/>
    </source>
</evidence>
<dbReference type="Proteomes" id="UP000186997">
    <property type="component" value="Unassembled WGS sequence"/>
</dbReference>
<dbReference type="Gene3D" id="2.40.160.20">
    <property type="match status" value="1"/>
</dbReference>
<dbReference type="Pfam" id="PF13505">
    <property type="entry name" value="OMP_b-brl"/>
    <property type="match status" value="1"/>
</dbReference>
<dbReference type="RefSeq" id="WP_076660778.1">
    <property type="nucleotide sequence ID" value="NZ_FTPR01000003.1"/>
</dbReference>
<keyword evidence="8" id="KW-1185">Reference proteome</keyword>
<evidence type="ECO:0000256" key="1">
    <source>
        <dbReference type="ARBA" id="ARBA00004370"/>
    </source>
</evidence>
<keyword evidence="3" id="KW-0472">Membrane</keyword>
<proteinExistence type="inferred from homology"/>
<gene>
    <name evidence="7" type="ORF">SAMN05421665_3079</name>
</gene>
<protein>
    <submittedName>
        <fullName evidence="7">Opacity protein</fullName>
    </submittedName>
</protein>
<dbReference type="PANTHER" id="PTHR34001">
    <property type="entry name" value="BLL7405 PROTEIN"/>
    <property type="match status" value="1"/>
</dbReference>
<keyword evidence="2 5" id="KW-0732">Signal</keyword>
<evidence type="ECO:0000256" key="3">
    <source>
        <dbReference type="ARBA" id="ARBA00023136"/>
    </source>
</evidence>
<dbReference type="InterPro" id="IPR051692">
    <property type="entry name" value="OMP-like"/>
</dbReference>
<evidence type="ECO:0000256" key="4">
    <source>
        <dbReference type="ARBA" id="ARBA00038306"/>
    </source>
</evidence>
<feature type="chain" id="PRO_5012096766" evidence="5">
    <location>
        <begin position="27"/>
        <end position="205"/>
    </location>
</feature>
<dbReference type="AlphaFoldDB" id="A0A1R3XGA8"/>
<dbReference type="InterPro" id="IPR027385">
    <property type="entry name" value="Beta-barrel_OMP"/>
</dbReference>
<dbReference type="EMBL" id="FTPR01000003">
    <property type="protein sequence ID" value="SIT90360.1"/>
    <property type="molecule type" value="Genomic_DNA"/>
</dbReference>
<dbReference type="PANTHER" id="PTHR34001:SF3">
    <property type="entry name" value="BLL7405 PROTEIN"/>
    <property type="match status" value="1"/>
</dbReference>
<evidence type="ECO:0000313" key="7">
    <source>
        <dbReference type="EMBL" id="SIT90360.1"/>
    </source>
</evidence>
<evidence type="ECO:0000256" key="5">
    <source>
        <dbReference type="SAM" id="SignalP"/>
    </source>
</evidence>
<comment type="similarity">
    <text evidence="4">Belongs to the Omp25/RopB family.</text>
</comment>
<name>A0A1R3XGA8_9RHOB</name>
<dbReference type="STRING" id="287098.SAMN05421665_3079"/>
<dbReference type="InterPro" id="IPR011250">
    <property type="entry name" value="OMP/PagP_B-barrel"/>
</dbReference>